<dbReference type="PANTHER" id="PTHR48020:SF12">
    <property type="entry name" value="PROTON MYO-INOSITOL COTRANSPORTER"/>
    <property type="match status" value="1"/>
</dbReference>
<feature type="transmembrane region" description="Helical" evidence="8">
    <location>
        <begin position="328"/>
        <end position="348"/>
    </location>
</feature>
<reference evidence="10" key="1">
    <citation type="submission" date="2016-10" db="EMBL/GenBank/DDBJ databases">
        <authorList>
            <person name="Varghese N."/>
            <person name="Submissions S."/>
        </authorList>
    </citation>
    <scope>NUCLEOTIDE SEQUENCE [LARGE SCALE GENOMIC DNA]</scope>
    <source>
        <strain evidence="10">DSM 22082</strain>
    </source>
</reference>
<dbReference type="AlphaFoldDB" id="A0A1H1LLR3"/>
<evidence type="ECO:0000313" key="10">
    <source>
        <dbReference type="EMBL" id="SDR75504.1"/>
    </source>
</evidence>
<dbReference type="Pfam" id="PF00083">
    <property type="entry name" value="Sugar_tr"/>
    <property type="match status" value="1"/>
</dbReference>
<keyword evidence="5 8" id="KW-1133">Transmembrane helix</keyword>
<dbReference type="InterPro" id="IPR005829">
    <property type="entry name" value="Sugar_transporter_CS"/>
</dbReference>
<feature type="transmembrane region" description="Helical" evidence="8">
    <location>
        <begin position="152"/>
        <end position="174"/>
    </location>
</feature>
<evidence type="ECO:0000256" key="6">
    <source>
        <dbReference type="ARBA" id="ARBA00023136"/>
    </source>
</evidence>
<dbReference type="InterPro" id="IPR005828">
    <property type="entry name" value="MFS_sugar_transport-like"/>
</dbReference>
<feature type="transmembrane region" description="Helical" evidence="8">
    <location>
        <begin position="195"/>
        <end position="214"/>
    </location>
</feature>
<evidence type="ECO:0000256" key="3">
    <source>
        <dbReference type="ARBA" id="ARBA00022448"/>
    </source>
</evidence>
<feature type="transmembrane region" description="Helical" evidence="8">
    <location>
        <begin position="420"/>
        <end position="443"/>
    </location>
</feature>
<dbReference type="Gene3D" id="1.20.1250.20">
    <property type="entry name" value="MFS general substrate transporter like domains"/>
    <property type="match status" value="1"/>
</dbReference>
<feature type="region of interest" description="Disordered" evidence="7">
    <location>
        <begin position="289"/>
        <end position="309"/>
    </location>
</feature>
<feature type="transmembrane region" description="Helical" evidence="8">
    <location>
        <begin position="127"/>
        <end position="146"/>
    </location>
</feature>
<feature type="compositionally biased region" description="Polar residues" evidence="7">
    <location>
        <begin position="19"/>
        <end position="35"/>
    </location>
</feature>
<feature type="transmembrane region" description="Helical" evidence="8">
    <location>
        <begin position="61"/>
        <end position="86"/>
    </location>
</feature>
<evidence type="ECO:0000256" key="7">
    <source>
        <dbReference type="SAM" id="MobiDB-lite"/>
    </source>
</evidence>
<dbReference type="Proteomes" id="UP000199700">
    <property type="component" value="Chromosome"/>
</dbReference>
<feature type="transmembrane region" description="Helical" evidence="8">
    <location>
        <begin position="487"/>
        <end position="506"/>
    </location>
</feature>
<gene>
    <name evidence="10" type="ORF">SAMN04489751_0338</name>
</gene>
<dbReference type="InterPro" id="IPR020846">
    <property type="entry name" value="MFS_dom"/>
</dbReference>
<feature type="transmembrane region" description="Helical" evidence="8">
    <location>
        <begin position="220"/>
        <end position="240"/>
    </location>
</feature>
<dbReference type="InterPro" id="IPR036259">
    <property type="entry name" value="MFS_trans_sf"/>
</dbReference>
<evidence type="ECO:0000256" key="5">
    <source>
        <dbReference type="ARBA" id="ARBA00022989"/>
    </source>
</evidence>
<proteinExistence type="inferred from homology"/>
<comment type="subcellular location">
    <subcellularLocation>
        <location evidence="1">Cell membrane</location>
        <topology evidence="1">Multi-pass membrane protein</topology>
    </subcellularLocation>
</comment>
<dbReference type="PROSITE" id="PS00217">
    <property type="entry name" value="SUGAR_TRANSPORT_2"/>
    <property type="match status" value="1"/>
</dbReference>
<accession>A0A1H1LLR3</accession>
<name>A0A1H1LLR3_BRESA</name>
<evidence type="ECO:0000256" key="1">
    <source>
        <dbReference type="ARBA" id="ARBA00004651"/>
    </source>
</evidence>
<dbReference type="PANTHER" id="PTHR48020">
    <property type="entry name" value="PROTON MYO-INOSITOL COTRANSPORTER"/>
    <property type="match status" value="1"/>
</dbReference>
<dbReference type="SUPFAM" id="SSF103473">
    <property type="entry name" value="MFS general substrate transporter"/>
    <property type="match status" value="1"/>
</dbReference>
<evidence type="ECO:0000256" key="8">
    <source>
        <dbReference type="SAM" id="Phobius"/>
    </source>
</evidence>
<dbReference type="OrthoDB" id="4008739at2"/>
<feature type="transmembrane region" description="Helical" evidence="8">
    <location>
        <begin position="360"/>
        <end position="382"/>
    </location>
</feature>
<dbReference type="RefSeq" id="WP_092102391.1">
    <property type="nucleotide sequence ID" value="NZ_LT629739.1"/>
</dbReference>
<dbReference type="STRING" id="629680.SAMN04489751_0338"/>
<feature type="domain" description="Major facilitator superfamily (MFS) profile" evidence="9">
    <location>
        <begin position="61"/>
        <end position="511"/>
    </location>
</feature>
<dbReference type="GO" id="GO:0022857">
    <property type="term" value="F:transmembrane transporter activity"/>
    <property type="evidence" value="ECO:0007669"/>
    <property type="project" value="InterPro"/>
</dbReference>
<sequence>MNSPESAGTSAHAPDKTDSGPTSATEGTASGTKSSRIIRSASDIHSVLAEFGSQGTKTKAVIILALGGIFMDAYDFSSLAFGITAIKEQFGLSGFMTGLVNASIMVGAVIGALFGGYLVDRFGRYKLFMADMVFFVVAAIGCAVAPNEWVLIFFRFIMGIGVGLDLPVAMAFLAEFSKLKGKGNRSQRVNAWSPAWYIATGIGYLVVLIIFISLPYDQHAILWRLVVGFGAVPALVVLLVRRRYLAESPEWLANQGDLRAAVDVMRSHHNLDVKLAADAGSTTTTAAVDAGGTEVPTSQTSQPHAPKSGGKWSGFAELFAPQYRVRTIVALCVSVFSTFGYNAVAYGTPLIITTLFHQTPLVTIIASLVINLGFGAIGGLLGMSIVNRFGTRRITLVGFVIQAVALALLAIVGIPTGALVLVSVAMLAAFVFAQAGGPGANLMNYATLSYPTRLRGIGIGFNQSVLRAFSIVSLIMFPILAGSMGTGVFWVVACAPLAGAIAVGIVKWDPTAKDVEEEV</sequence>
<comment type="similarity">
    <text evidence="2">Belongs to the major facilitator superfamily. Sugar transporter (TC 2.A.1.1) family.</text>
</comment>
<evidence type="ECO:0000313" key="11">
    <source>
        <dbReference type="Proteomes" id="UP000199700"/>
    </source>
</evidence>
<keyword evidence="11" id="KW-1185">Reference proteome</keyword>
<dbReference type="GO" id="GO:0005886">
    <property type="term" value="C:plasma membrane"/>
    <property type="evidence" value="ECO:0007669"/>
    <property type="project" value="UniProtKB-SubCell"/>
</dbReference>
<feature type="transmembrane region" description="Helical" evidence="8">
    <location>
        <begin position="464"/>
        <end position="481"/>
    </location>
</feature>
<evidence type="ECO:0000259" key="9">
    <source>
        <dbReference type="PROSITE" id="PS50850"/>
    </source>
</evidence>
<evidence type="ECO:0000256" key="4">
    <source>
        <dbReference type="ARBA" id="ARBA00022692"/>
    </source>
</evidence>
<dbReference type="EMBL" id="LT629739">
    <property type="protein sequence ID" value="SDR75504.1"/>
    <property type="molecule type" value="Genomic_DNA"/>
</dbReference>
<keyword evidence="3" id="KW-0813">Transport</keyword>
<organism evidence="10 11">
    <name type="scientific">Brevibacterium sandarakinum</name>
    <dbReference type="NCBI Taxonomy" id="629680"/>
    <lineage>
        <taxon>Bacteria</taxon>
        <taxon>Bacillati</taxon>
        <taxon>Actinomycetota</taxon>
        <taxon>Actinomycetes</taxon>
        <taxon>Micrococcales</taxon>
        <taxon>Brevibacteriaceae</taxon>
        <taxon>Brevibacterium</taxon>
    </lineage>
</organism>
<protein>
    <submittedName>
        <fullName evidence="10">Predicted arabinose efflux permease, MFS family</fullName>
    </submittedName>
</protein>
<keyword evidence="4 8" id="KW-0812">Transmembrane</keyword>
<keyword evidence="6 8" id="KW-0472">Membrane</keyword>
<feature type="transmembrane region" description="Helical" evidence="8">
    <location>
        <begin position="394"/>
        <end position="414"/>
    </location>
</feature>
<feature type="region of interest" description="Disordered" evidence="7">
    <location>
        <begin position="1"/>
        <end position="35"/>
    </location>
</feature>
<dbReference type="PROSITE" id="PS50850">
    <property type="entry name" value="MFS"/>
    <property type="match status" value="1"/>
</dbReference>
<feature type="transmembrane region" description="Helical" evidence="8">
    <location>
        <begin position="92"/>
        <end position="115"/>
    </location>
</feature>
<dbReference type="InterPro" id="IPR050814">
    <property type="entry name" value="Myo-inositol_Transporter"/>
</dbReference>
<evidence type="ECO:0000256" key="2">
    <source>
        <dbReference type="ARBA" id="ARBA00010992"/>
    </source>
</evidence>
<dbReference type="CDD" id="cd17316">
    <property type="entry name" value="MFS_SV2_like"/>
    <property type="match status" value="1"/>
</dbReference>